<evidence type="ECO:0000256" key="2">
    <source>
        <dbReference type="ARBA" id="ARBA00022643"/>
    </source>
</evidence>
<dbReference type="Proteomes" id="UP000698752">
    <property type="component" value="Unassembled WGS sequence"/>
</dbReference>
<reference evidence="7" key="1">
    <citation type="journal article" date="2021" name="Syst. Appl. Microbiol.">
        <title>Roseomonas hellenica sp. nov., isolated from roots of wild-growing Alkanna tinctoria.</title>
        <authorList>
            <person name="Rat A."/>
            <person name="Naranjo H.D."/>
            <person name="Lebbe L."/>
            <person name="Cnockaert M."/>
            <person name="Krigas N."/>
            <person name="Grigoriadou K."/>
            <person name="Maloupa E."/>
            <person name="Willems A."/>
        </authorList>
    </citation>
    <scope>NUCLEOTIDE SEQUENCE [LARGE SCALE GENOMIC DNA]</scope>
    <source>
        <strain evidence="7">LMG 31159</strain>
    </source>
</reference>
<evidence type="ECO:0000256" key="1">
    <source>
        <dbReference type="ARBA" id="ARBA00022630"/>
    </source>
</evidence>
<dbReference type="InterPro" id="IPR036661">
    <property type="entry name" value="Luciferase-like_sf"/>
</dbReference>
<keyword evidence="3" id="KW-0560">Oxidoreductase</keyword>
<keyword evidence="7" id="KW-1185">Reference proteome</keyword>
<dbReference type="InterPro" id="IPR050172">
    <property type="entry name" value="SsuD_RutA_monooxygenase"/>
</dbReference>
<evidence type="ECO:0000256" key="3">
    <source>
        <dbReference type="ARBA" id="ARBA00023002"/>
    </source>
</evidence>
<dbReference type="PANTHER" id="PTHR42847:SF4">
    <property type="entry name" value="ALKANESULFONATE MONOOXYGENASE-RELATED"/>
    <property type="match status" value="1"/>
</dbReference>
<evidence type="ECO:0000259" key="5">
    <source>
        <dbReference type="Pfam" id="PF00296"/>
    </source>
</evidence>
<dbReference type="Pfam" id="PF00296">
    <property type="entry name" value="Bac_luciferase"/>
    <property type="match status" value="1"/>
</dbReference>
<dbReference type="Gene3D" id="3.20.20.30">
    <property type="entry name" value="Luciferase-like domain"/>
    <property type="match status" value="1"/>
</dbReference>
<organism evidence="6 7">
    <name type="scientific">Neoroseomonas terrae</name>
    <dbReference type="NCBI Taxonomy" id="424799"/>
    <lineage>
        <taxon>Bacteria</taxon>
        <taxon>Pseudomonadati</taxon>
        <taxon>Pseudomonadota</taxon>
        <taxon>Alphaproteobacteria</taxon>
        <taxon>Acetobacterales</taxon>
        <taxon>Acetobacteraceae</taxon>
        <taxon>Neoroseomonas</taxon>
    </lineage>
</organism>
<name>A0ABS5EQ76_9PROT</name>
<evidence type="ECO:0000256" key="4">
    <source>
        <dbReference type="ARBA" id="ARBA00023033"/>
    </source>
</evidence>
<protein>
    <submittedName>
        <fullName evidence="6">LLM class flavin-dependent oxidoreductase</fullName>
    </submittedName>
</protein>
<dbReference type="RefSeq" id="WP_211871875.1">
    <property type="nucleotide sequence ID" value="NZ_JAAEDI010000042.1"/>
</dbReference>
<keyword evidence="4" id="KW-0503">Monooxygenase</keyword>
<dbReference type="PANTHER" id="PTHR42847">
    <property type="entry name" value="ALKANESULFONATE MONOOXYGENASE"/>
    <property type="match status" value="1"/>
</dbReference>
<keyword evidence="1" id="KW-0285">Flavoprotein</keyword>
<dbReference type="InterPro" id="IPR011251">
    <property type="entry name" value="Luciferase-like_dom"/>
</dbReference>
<accession>A0ABS5EQ76</accession>
<sequence>MLDPGDPRLIIGLFMPTMSWGQWPSTARTTSEWTYDYNRRITVLAEEIGLHFVLPPARWKGMQGDRIEFWGASLDTMTLVGALAEATSRIALMTTIHTNLIHPVVAAKICAGLDQISNGRLILNVVSGWNEDEFRSMNIDLLEGRRDRYAYTQEWLQIVRELWATGRCTFTGEYFKICDAAARPLPVQKPAPLIVNAGQSFTGMSFAAREADYLFTRSERAEKWRGIVAASGRKVGYVALQRILLRETDAEAEALRDEIAENCDLGIMRKQFIARGMGSAEEADQWLAKRENIEQAVFEGAFVGGPDKVANELAAFVAASRPNGLCLTLYDYLPELALFGQEVLPRLNARLKKLGMEVAPPPGTYRGGEGSIRLNAAS</sequence>
<proteinExistence type="predicted"/>
<evidence type="ECO:0000313" key="6">
    <source>
        <dbReference type="EMBL" id="MBR0653168.1"/>
    </source>
</evidence>
<gene>
    <name evidence="6" type="ORF">GXW78_26165</name>
</gene>
<dbReference type="SUPFAM" id="SSF51679">
    <property type="entry name" value="Bacterial luciferase-like"/>
    <property type="match status" value="1"/>
</dbReference>
<feature type="domain" description="Luciferase-like" evidence="5">
    <location>
        <begin position="28"/>
        <end position="318"/>
    </location>
</feature>
<evidence type="ECO:0000313" key="7">
    <source>
        <dbReference type="Proteomes" id="UP000698752"/>
    </source>
</evidence>
<comment type="caution">
    <text evidence="6">The sequence shown here is derived from an EMBL/GenBank/DDBJ whole genome shotgun (WGS) entry which is preliminary data.</text>
</comment>
<dbReference type="EMBL" id="JAAEDI010000042">
    <property type="protein sequence ID" value="MBR0653168.1"/>
    <property type="molecule type" value="Genomic_DNA"/>
</dbReference>
<keyword evidence="2" id="KW-0288">FMN</keyword>